<feature type="repeat" description="WD" evidence="5">
    <location>
        <begin position="638"/>
        <end position="679"/>
    </location>
</feature>
<dbReference type="GO" id="GO:0000472">
    <property type="term" value="P:endonucleolytic cleavage to generate mature 5'-end of SSU-rRNA from (SSU-rRNA, 5.8S rRNA, LSU-rRNA)"/>
    <property type="evidence" value="ECO:0007669"/>
    <property type="project" value="TreeGrafter"/>
</dbReference>
<dbReference type="SMART" id="SM00320">
    <property type="entry name" value="WD40"/>
    <property type="match status" value="12"/>
</dbReference>
<dbReference type="KEGG" id="cput:CONPUDRAFT_134290"/>
<dbReference type="GO" id="GO:0032040">
    <property type="term" value="C:small-subunit processome"/>
    <property type="evidence" value="ECO:0007669"/>
    <property type="project" value="InterPro"/>
</dbReference>
<comment type="caution">
    <text evidence="7">The sequence shown here is derived from an EMBL/GenBank/DDBJ whole genome shotgun (WGS) entry which is preliminary data.</text>
</comment>
<protein>
    <submittedName>
        <fullName evidence="7">U3 small nucleolar RNA-associated protein</fullName>
    </submittedName>
</protein>
<evidence type="ECO:0000256" key="1">
    <source>
        <dbReference type="ARBA" id="ARBA00004604"/>
    </source>
</evidence>
<dbReference type="PROSITE" id="PS50082">
    <property type="entry name" value="WD_REPEATS_2"/>
    <property type="match status" value="8"/>
</dbReference>
<evidence type="ECO:0000313" key="7">
    <source>
        <dbReference type="EMBL" id="EIW86957.1"/>
    </source>
</evidence>
<evidence type="ECO:0000256" key="4">
    <source>
        <dbReference type="ARBA" id="ARBA00023242"/>
    </source>
</evidence>
<feature type="repeat" description="WD" evidence="5">
    <location>
        <begin position="211"/>
        <end position="244"/>
    </location>
</feature>
<dbReference type="OrthoDB" id="5414888at2759"/>
<dbReference type="GeneID" id="19200590"/>
<evidence type="ECO:0000259" key="6">
    <source>
        <dbReference type="Pfam" id="PF08625"/>
    </source>
</evidence>
<gene>
    <name evidence="7" type="ORF">CONPUDRAFT_134290</name>
</gene>
<name>A0A5M3N6U6_CONPW</name>
<dbReference type="InterPro" id="IPR036322">
    <property type="entry name" value="WD40_repeat_dom_sf"/>
</dbReference>
<dbReference type="GO" id="GO:0000480">
    <property type="term" value="P:endonucleolytic cleavage in 5'-ETS of tricistronic rRNA transcript (SSU-rRNA, 5.8S rRNA, LSU-rRNA)"/>
    <property type="evidence" value="ECO:0007669"/>
    <property type="project" value="TreeGrafter"/>
</dbReference>
<dbReference type="SUPFAM" id="SSF50978">
    <property type="entry name" value="WD40 repeat-like"/>
    <property type="match status" value="2"/>
</dbReference>
<evidence type="ECO:0000256" key="2">
    <source>
        <dbReference type="ARBA" id="ARBA00022574"/>
    </source>
</evidence>
<dbReference type="GO" id="GO:0030686">
    <property type="term" value="C:90S preribosome"/>
    <property type="evidence" value="ECO:0007669"/>
    <property type="project" value="TreeGrafter"/>
</dbReference>
<dbReference type="InterPro" id="IPR019775">
    <property type="entry name" value="WD40_repeat_CS"/>
</dbReference>
<keyword evidence="4" id="KW-0539">Nucleus</keyword>
<dbReference type="PROSITE" id="PS50294">
    <property type="entry name" value="WD_REPEATS_REGION"/>
    <property type="match status" value="7"/>
</dbReference>
<feature type="repeat" description="WD" evidence="5">
    <location>
        <begin position="596"/>
        <end position="637"/>
    </location>
</feature>
<feature type="repeat" description="WD" evidence="5">
    <location>
        <begin position="542"/>
        <end position="576"/>
    </location>
</feature>
<organism evidence="7 8">
    <name type="scientific">Coniophora puteana (strain RWD-64-598)</name>
    <name type="common">Brown rot fungus</name>
    <dbReference type="NCBI Taxonomy" id="741705"/>
    <lineage>
        <taxon>Eukaryota</taxon>
        <taxon>Fungi</taxon>
        <taxon>Dikarya</taxon>
        <taxon>Basidiomycota</taxon>
        <taxon>Agaricomycotina</taxon>
        <taxon>Agaricomycetes</taxon>
        <taxon>Agaricomycetidae</taxon>
        <taxon>Boletales</taxon>
        <taxon>Coniophorineae</taxon>
        <taxon>Coniophoraceae</taxon>
        <taxon>Coniophora</taxon>
    </lineage>
</organism>
<dbReference type="PROSITE" id="PS00678">
    <property type="entry name" value="WD_REPEATS_1"/>
    <property type="match status" value="3"/>
</dbReference>
<evidence type="ECO:0000313" key="8">
    <source>
        <dbReference type="Proteomes" id="UP000053558"/>
    </source>
</evidence>
<dbReference type="GO" id="GO:0034511">
    <property type="term" value="F:U3 snoRNA binding"/>
    <property type="evidence" value="ECO:0007669"/>
    <property type="project" value="TreeGrafter"/>
</dbReference>
<dbReference type="PRINTS" id="PR00320">
    <property type="entry name" value="GPROTEINBRPT"/>
</dbReference>
<keyword evidence="2 5" id="KW-0853">WD repeat</keyword>
<dbReference type="PANTHER" id="PTHR19854:SF15">
    <property type="entry name" value="TRANSDUCIN BETA-LIKE PROTEIN 3"/>
    <property type="match status" value="1"/>
</dbReference>
<accession>A0A5M3N6U6</accession>
<feature type="repeat" description="WD" evidence="5">
    <location>
        <begin position="680"/>
        <end position="712"/>
    </location>
</feature>
<dbReference type="PANTHER" id="PTHR19854">
    <property type="entry name" value="TRANSDUCIN BETA-LIKE 3"/>
    <property type="match status" value="1"/>
</dbReference>
<dbReference type="InterPro" id="IPR013934">
    <property type="entry name" value="Utp13_C"/>
</dbReference>
<feature type="repeat" description="WD" evidence="5">
    <location>
        <begin position="507"/>
        <end position="525"/>
    </location>
</feature>
<dbReference type="InterPro" id="IPR015943">
    <property type="entry name" value="WD40/YVTN_repeat-like_dom_sf"/>
</dbReference>
<dbReference type="Pfam" id="PF08625">
    <property type="entry name" value="Utp13"/>
    <property type="match status" value="1"/>
</dbReference>
<dbReference type="InterPro" id="IPR020472">
    <property type="entry name" value="WD40_PAC1"/>
</dbReference>
<dbReference type="CDD" id="cd00200">
    <property type="entry name" value="WD40"/>
    <property type="match status" value="1"/>
</dbReference>
<keyword evidence="8" id="KW-1185">Reference proteome</keyword>
<dbReference type="Proteomes" id="UP000053558">
    <property type="component" value="Unassembled WGS sequence"/>
</dbReference>
<reference evidence="8" key="1">
    <citation type="journal article" date="2012" name="Science">
        <title>The Paleozoic origin of enzymatic lignin decomposition reconstructed from 31 fungal genomes.</title>
        <authorList>
            <person name="Floudas D."/>
            <person name="Binder M."/>
            <person name="Riley R."/>
            <person name="Barry K."/>
            <person name="Blanchette R.A."/>
            <person name="Henrissat B."/>
            <person name="Martinez A.T."/>
            <person name="Otillar R."/>
            <person name="Spatafora J.W."/>
            <person name="Yadav J.S."/>
            <person name="Aerts A."/>
            <person name="Benoit I."/>
            <person name="Boyd A."/>
            <person name="Carlson A."/>
            <person name="Copeland A."/>
            <person name="Coutinho P.M."/>
            <person name="de Vries R.P."/>
            <person name="Ferreira P."/>
            <person name="Findley K."/>
            <person name="Foster B."/>
            <person name="Gaskell J."/>
            <person name="Glotzer D."/>
            <person name="Gorecki P."/>
            <person name="Heitman J."/>
            <person name="Hesse C."/>
            <person name="Hori C."/>
            <person name="Igarashi K."/>
            <person name="Jurgens J.A."/>
            <person name="Kallen N."/>
            <person name="Kersten P."/>
            <person name="Kohler A."/>
            <person name="Kuees U."/>
            <person name="Kumar T.K.A."/>
            <person name="Kuo A."/>
            <person name="LaButti K."/>
            <person name="Larrondo L.F."/>
            <person name="Lindquist E."/>
            <person name="Ling A."/>
            <person name="Lombard V."/>
            <person name="Lucas S."/>
            <person name="Lundell T."/>
            <person name="Martin R."/>
            <person name="McLaughlin D.J."/>
            <person name="Morgenstern I."/>
            <person name="Morin E."/>
            <person name="Murat C."/>
            <person name="Nagy L.G."/>
            <person name="Nolan M."/>
            <person name="Ohm R.A."/>
            <person name="Patyshakuliyeva A."/>
            <person name="Rokas A."/>
            <person name="Ruiz-Duenas F.J."/>
            <person name="Sabat G."/>
            <person name="Salamov A."/>
            <person name="Samejima M."/>
            <person name="Schmutz J."/>
            <person name="Slot J.C."/>
            <person name="St John F."/>
            <person name="Stenlid J."/>
            <person name="Sun H."/>
            <person name="Sun S."/>
            <person name="Syed K."/>
            <person name="Tsang A."/>
            <person name="Wiebenga A."/>
            <person name="Young D."/>
            <person name="Pisabarro A."/>
            <person name="Eastwood D.C."/>
            <person name="Martin F."/>
            <person name="Cullen D."/>
            <person name="Grigoriev I.V."/>
            <person name="Hibbett D.S."/>
        </authorList>
    </citation>
    <scope>NUCLEOTIDE SEQUENCE [LARGE SCALE GENOMIC DNA]</scope>
    <source>
        <strain evidence="8">RWD-64-598 SS2</strain>
    </source>
</reference>
<sequence length="925" mass="100757">MVAVSARPKLKTSYQKRHVIAPLHTSGAAAVLSDGARIITCVGEEALLTDVRSGTEICRFEGDTQTITSLCVTPSSSHLVLFTSIPSLRIYELPTAAASSSKRVSPIRVIARAHDAPVHVCAADPTSTYLASGSADGVVKVWDIVRGYVTHVFKGHGGVVSALRFNFPRDLSSLNRPRTLQLITGCVDTRIRIFDLSATGKQADSRPTAVLEGHVSVPRGLDVTSDGRWLLSGGRDSVVLIWDLLSQSDSGKNTSKSKRTQTEQKLSPVLVKTIPALERIEGLFIVNPDRQELGANEGLKGLQCLTAGEKGVIKVWDCEQGAALYSLGDEVESADGQEEQRQIVEAFFLPSTSTVVSLHADQNFLFYSLASRTLTCQLIGFNDEIVDAVFLSPSFQDDETSGKISTDSHIALATNSSLIRVYSRNGLNACLLEGHSEIVLSLARSSSGNLLASGSKDRTARVWLPHPNTSTQEYSWKCAAVCEGHAESIGAIAVSRGPEHDGRAPPSFMLTGSQDRTIKLWDLSSVASGSEEVSRCKSLTTQKAHDKDINSLDISPNDKLLASGSQDKTAKIYEIDFAPGSSGKPSRGEIKLLGTCKGHRRGVWSVKFSRAERVLATGSGDKTVKLWSLEDFSCVKTFEGHTNSVLRVDFMNYGMQLVSSASDGLVKLWSVREEDCTTTLDNHEDKVWALAISADERTILSAAADSVVTFWEDCTEEQDQAKEAKRMEEIEKEQDFQNYLALHDYRRAIELALAMQQPGRLLSLFKKVRAASAAGNEETVFTPPPSVTGNASVDQVIRTLSSQDLGVLLRFVRDWNTNAKTSGVAQTVLYAIMKLRSAEDILGAYDNSAQPVSPEAPFDAPSYATMSKEGTSLKDLVESMIPYTERHLNRMDRLIQESFVVDYILSEMDDGLLDAPDFDDTMDLV</sequence>
<feature type="repeat" description="WD" evidence="5">
    <location>
        <begin position="111"/>
        <end position="152"/>
    </location>
</feature>
<evidence type="ECO:0000256" key="3">
    <source>
        <dbReference type="ARBA" id="ARBA00022737"/>
    </source>
</evidence>
<dbReference type="RefSeq" id="XP_007763597.1">
    <property type="nucleotide sequence ID" value="XM_007765407.1"/>
</dbReference>
<dbReference type="AlphaFoldDB" id="A0A5M3N6U6"/>
<keyword evidence="3" id="KW-0677">Repeat</keyword>
<dbReference type="OMA" id="PYVQRHF"/>
<proteinExistence type="predicted"/>
<dbReference type="EMBL" id="JH711573">
    <property type="protein sequence ID" value="EIW86957.1"/>
    <property type="molecule type" value="Genomic_DNA"/>
</dbReference>
<evidence type="ECO:0000256" key="5">
    <source>
        <dbReference type="PROSITE-ProRule" id="PRU00221"/>
    </source>
</evidence>
<dbReference type="Gene3D" id="2.130.10.10">
    <property type="entry name" value="YVTN repeat-like/Quinoprotein amine dehydrogenase"/>
    <property type="match status" value="4"/>
</dbReference>
<dbReference type="InterPro" id="IPR001680">
    <property type="entry name" value="WD40_rpt"/>
</dbReference>
<dbReference type="Pfam" id="PF00400">
    <property type="entry name" value="WD40"/>
    <property type="match status" value="9"/>
</dbReference>
<feature type="domain" description="U3 small nucleolar RNA-associated protein 13 C-terminal" evidence="6">
    <location>
        <begin position="733"/>
        <end position="908"/>
    </location>
</feature>
<comment type="subcellular location">
    <subcellularLocation>
        <location evidence="1">Nucleus</location>
        <location evidence="1">Nucleolus</location>
    </subcellularLocation>
</comment>
<feature type="repeat" description="WD" evidence="5">
    <location>
        <begin position="432"/>
        <end position="463"/>
    </location>
</feature>